<dbReference type="PROSITE" id="PS50878">
    <property type="entry name" value="RT_POL"/>
    <property type="match status" value="1"/>
</dbReference>
<dbReference type="PANTHER" id="PTHR33116:SF79">
    <property type="entry name" value="REVERSE TRANSCRIPTASE DOMAIN, ZINC FINGER, CCHC-TYPE-RELATED"/>
    <property type="match status" value="1"/>
</dbReference>
<dbReference type="SUPFAM" id="SSF56672">
    <property type="entry name" value="DNA/RNA polymerases"/>
    <property type="match status" value="1"/>
</dbReference>
<evidence type="ECO:0000259" key="1">
    <source>
        <dbReference type="PROSITE" id="PS50878"/>
    </source>
</evidence>
<dbReference type="EMBL" id="NBSK02000003">
    <property type="protein sequence ID" value="KAJ0219097.1"/>
    <property type="molecule type" value="Genomic_DNA"/>
</dbReference>
<feature type="domain" description="Reverse transcriptase" evidence="1">
    <location>
        <begin position="1"/>
        <end position="162"/>
    </location>
</feature>
<dbReference type="PANTHER" id="PTHR33116">
    <property type="entry name" value="REVERSE TRANSCRIPTASE ZINC-BINDING DOMAIN-CONTAINING PROTEIN-RELATED-RELATED"/>
    <property type="match status" value="1"/>
</dbReference>
<comment type="caution">
    <text evidence="2">The sequence shown here is derived from an EMBL/GenBank/DDBJ whole genome shotgun (WGS) entry which is preliminary data.</text>
</comment>
<dbReference type="InterPro" id="IPR043502">
    <property type="entry name" value="DNA/RNA_pol_sf"/>
</dbReference>
<accession>A0A9R1W3F5</accession>
<proteinExistence type="predicted"/>
<dbReference type="Pfam" id="PF00078">
    <property type="entry name" value="RVT_1"/>
    <property type="match status" value="1"/>
</dbReference>
<keyword evidence="3" id="KW-1185">Reference proteome</keyword>
<dbReference type="InterPro" id="IPR026960">
    <property type="entry name" value="RVT-Znf"/>
</dbReference>
<name>A0A9R1W3F5_LACSA</name>
<evidence type="ECO:0000313" key="2">
    <source>
        <dbReference type="EMBL" id="KAJ0219097.1"/>
    </source>
</evidence>
<evidence type="ECO:0000313" key="3">
    <source>
        <dbReference type="Proteomes" id="UP000235145"/>
    </source>
</evidence>
<organism evidence="2 3">
    <name type="scientific">Lactuca sativa</name>
    <name type="common">Garden lettuce</name>
    <dbReference type="NCBI Taxonomy" id="4236"/>
    <lineage>
        <taxon>Eukaryota</taxon>
        <taxon>Viridiplantae</taxon>
        <taxon>Streptophyta</taxon>
        <taxon>Embryophyta</taxon>
        <taxon>Tracheophyta</taxon>
        <taxon>Spermatophyta</taxon>
        <taxon>Magnoliopsida</taxon>
        <taxon>eudicotyledons</taxon>
        <taxon>Gunneridae</taxon>
        <taxon>Pentapetalae</taxon>
        <taxon>asterids</taxon>
        <taxon>campanulids</taxon>
        <taxon>Asterales</taxon>
        <taxon>Asteraceae</taxon>
        <taxon>Cichorioideae</taxon>
        <taxon>Cichorieae</taxon>
        <taxon>Lactucinae</taxon>
        <taxon>Lactuca</taxon>
    </lineage>
</organism>
<sequence>MAQMNFGIKWRTWIRGCLESARASIIINGGPTKEFVMSKGVRQGDPLSPFLFIIAMEGLSVAMKSAASKGIFDGIHIPNSDSSLSHLLYADDALFLGEWSKRNIANLARILRCFYVSSGLKVNFNKSKVYGIGVPNQEVVNWSTPLGCEPAFLPFTYLGVPVGMNMNRVASWSVIVDKLKAKLSIWKEKTLSFGGRVTLTKAVLGSIPTYFMSIFDAPIGVIKSLEKIRRQFIWGGAACKKSINWVAWEKLTAPKAVGGIGLGSIRSLNLALLTKWLWKLKSEPNSFWTRVIRGLHNLHGDHAQFQSKSRWTGVWKNIVKSKTALARLNIPPKEVMQLGKSGNSWTSSFVVDGDFCVAALRDRIERASFPVCDGVFPWLKTIPLKILGFVWWAKQNRIPSAEALKDIEVAMPSTLCSACNEADESGDHILVSCSIAKEVGEIDSIAESRPLSDLEIEERAWGFRKIAELERIASLDLRQKARIKWVVDGDENSRFFHGYVNSGARRSQIHRFSVDGSWVSNPGEMKNEVVKFFSKKFHEKWVSRPRFCSDLFRKLSQTDADFLEAPISIAEIKNAIWSCGSEKAPGLDGFTFKFFKKFWEILKNDILEFIRYFEKWGRFSRGCNASFITLAAKVNDPISLVDYRPISLIGSCYKIVAKILALRVKKVIGSVIDDNLLLLKSRPASQIIEVEEDEESELKLKPKKTRRLMPWISELYQISSKFKRCYFHIHGSSSIIRGTTIGVLKSPNSAFHRTGSKFGNCVRFFVAPVQVKPKYEDKDKGRPRMNK</sequence>
<reference evidence="2 3" key="1">
    <citation type="journal article" date="2017" name="Nat. Commun.">
        <title>Genome assembly with in vitro proximity ligation data and whole-genome triplication in lettuce.</title>
        <authorList>
            <person name="Reyes-Chin-Wo S."/>
            <person name="Wang Z."/>
            <person name="Yang X."/>
            <person name="Kozik A."/>
            <person name="Arikit S."/>
            <person name="Song C."/>
            <person name="Xia L."/>
            <person name="Froenicke L."/>
            <person name="Lavelle D.O."/>
            <person name="Truco M.J."/>
            <person name="Xia R."/>
            <person name="Zhu S."/>
            <person name="Xu C."/>
            <person name="Xu H."/>
            <person name="Xu X."/>
            <person name="Cox K."/>
            <person name="Korf I."/>
            <person name="Meyers B.C."/>
            <person name="Michelmore R.W."/>
        </authorList>
    </citation>
    <scope>NUCLEOTIDE SEQUENCE [LARGE SCALE GENOMIC DNA]</scope>
    <source>
        <strain evidence="3">cv. Salinas</strain>
        <tissue evidence="2">Seedlings</tissue>
    </source>
</reference>
<dbReference type="AlphaFoldDB" id="A0A9R1W3F5"/>
<dbReference type="Pfam" id="PF13966">
    <property type="entry name" value="zf-RVT"/>
    <property type="match status" value="1"/>
</dbReference>
<protein>
    <recommendedName>
        <fullName evidence="1">Reverse transcriptase domain-containing protein</fullName>
    </recommendedName>
</protein>
<dbReference type="InterPro" id="IPR000477">
    <property type="entry name" value="RT_dom"/>
</dbReference>
<dbReference type="Proteomes" id="UP000235145">
    <property type="component" value="Unassembled WGS sequence"/>
</dbReference>
<gene>
    <name evidence="2" type="ORF">LSAT_V11C300107800</name>
</gene>